<comment type="function">
    <text evidence="1">Alpha-L-fucosidase is responsible for hydrolyzing the alpha-1,6-linked fucose joined to the reducing-end N-acetylglucosamine of the carbohydrate moieties of glycoproteins.</text>
</comment>
<feature type="domain" description="Glycoside hydrolase family 29 N-terminal" evidence="7">
    <location>
        <begin position="23"/>
        <end position="321"/>
    </location>
</feature>
<dbReference type="GO" id="GO:0004560">
    <property type="term" value="F:alpha-L-fucosidase activity"/>
    <property type="evidence" value="ECO:0007669"/>
    <property type="project" value="InterPro"/>
</dbReference>
<evidence type="ECO:0000256" key="1">
    <source>
        <dbReference type="ARBA" id="ARBA00004071"/>
    </source>
</evidence>
<gene>
    <name evidence="8" type="ORF">SAMN02745171_00196</name>
</gene>
<dbReference type="PANTHER" id="PTHR10030">
    <property type="entry name" value="ALPHA-L-FUCOSIDASE"/>
    <property type="match status" value="1"/>
</dbReference>
<dbReference type="GO" id="GO:0016139">
    <property type="term" value="P:glycoside catabolic process"/>
    <property type="evidence" value="ECO:0007669"/>
    <property type="project" value="TreeGrafter"/>
</dbReference>
<evidence type="ECO:0000256" key="4">
    <source>
        <dbReference type="ARBA" id="ARBA00022729"/>
    </source>
</evidence>
<comment type="similarity">
    <text evidence="2">Belongs to the glycosyl hydrolase 29 family.</text>
</comment>
<dbReference type="OrthoDB" id="1389336at2"/>
<dbReference type="AlphaFoldDB" id="A0A1T4KXD3"/>
<dbReference type="SUPFAM" id="SSF51445">
    <property type="entry name" value="(Trans)glycosidases"/>
    <property type="match status" value="1"/>
</dbReference>
<evidence type="ECO:0000256" key="5">
    <source>
        <dbReference type="ARBA" id="ARBA00022801"/>
    </source>
</evidence>
<dbReference type="PANTHER" id="PTHR10030:SF37">
    <property type="entry name" value="ALPHA-L-FUCOSIDASE-RELATED"/>
    <property type="match status" value="1"/>
</dbReference>
<evidence type="ECO:0000313" key="9">
    <source>
        <dbReference type="Proteomes" id="UP000190121"/>
    </source>
</evidence>
<dbReference type="STRING" id="29524.SAMN02745171_00196"/>
<name>A0A1T4KXD3_9PORP</name>
<dbReference type="RefSeq" id="WP_078736166.1">
    <property type="nucleotide sequence ID" value="NZ_FUXE01000002.1"/>
</dbReference>
<dbReference type="Gene3D" id="2.60.120.260">
    <property type="entry name" value="Galactose-binding domain-like"/>
    <property type="match status" value="1"/>
</dbReference>
<keyword evidence="4" id="KW-0732">Signal</keyword>
<dbReference type="InterPro" id="IPR017853">
    <property type="entry name" value="GH"/>
</dbReference>
<dbReference type="PRINTS" id="PR00741">
    <property type="entry name" value="GLHYDRLASE29"/>
</dbReference>
<evidence type="ECO:0000256" key="6">
    <source>
        <dbReference type="ARBA" id="ARBA00023295"/>
    </source>
</evidence>
<dbReference type="Proteomes" id="UP000190121">
    <property type="component" value="Unassembled WGS sequence"/>
</dbReference>
<dbReference type="GO" id="GO:0006004">
    <property type="term" value="P:fucose metabolic process"/>
    <property type="evidence" value="ECO:0007669"/>
    <property type="project" value="InterPro"/>
</dbReference>
<dbReference type="InterPro" id="IPR016286">
    <property type="entry name" value="FUC_metazoa-typ"/>
</dbReference>
<evidence type="ECO:0000256" key="3">
    <source>
        <dbReference type="ARBA" id="ARBA00012662"/>
    </source>
</evidence>
<evidence type="ECO:0000259" key="7">
    <source>
        <dbReference type="Pfam" id="PF01120"/>
    </source>
</evidence>
<dbReference type="SMART" id="SM00812">
    <property type="entry name" value="Alpha_L_fucos"/>
    <property type="match status" value="1"/>
</dbReference>
<evidence type="ECO:0000313" key="8">
    <source>
        <dbReference type="EMBL" id="SJZ46977.1"/>
    </source>
</evidence>
<accession>A0A1T4KXD3</accession>
<dbReference type="InterPro" id="IPR000933">
    <property type="entry name" value="Glyco_hydro_29"/>
</dbReference>
<reference evidence="9" key="1">
    <citation type="submission" date="2017-02" db="EMBL/GenBank/DDBJ databases">
        <authorList>
            <person name="Varghese N."/>
            <person name="Submissions S."/>
        </authorList>
    </citation>
    <scope>NUCLEOTIDE SEQUENCE [LARGE SCALE GENOMIC DNA]</scope>
    <source>
        <strain evidence="9">ATCC 51356</strain>
    </source>
</reference>
<dbReference type="EC" id="3.2.1.51" evidence="3"/>
<dbReference type="Gene3D" id="3.20.20.80">
    <property type="entry name" value="Glycosidases"/>
    <property type="match status" value="1"/>
</dbReference>
<organism evidence="8 9">
    <name type="scientific">Porphyromonas circumdentaria</name>
    <dbReference type="NCBI Taxonomy" id="29524"/>
    <lineage>
        <taxon>Bacteria</taxon>
        <taxon>Pseudomonadati</taxon>
        <taxon>Bacteroidota</taxon>
        <taxon>Bacteroidia</taxon>
        <taxon>Bacteroidales</taxon>
        <taxon>Porphyromonadaceae</taxon>
        <taxon>Porphyromonas</taxon>
    </lineage>
</organism>
<sequence>MRRIKGAVLLLIALLFTQHIRADWYGDKYSMFVHYGLYSIPAGVWDGKPVTQGYSEQILTFGIGFSDWYEAYTQLFDASAFDAERIVQLAKKGGMRSVVMTAKHHDGFCLWRTQTTEYNAYDATPAQRDLIAELAEACHRNGIGFGIYFSLIDWHYPYAMPFSSHNADPITPPHHEYNKKQVEELLTKYGKVDELWFDMGSLRPEQSKELYELVHTLQPSCQVSGRVGNDYADFSVMADNEYPDYAMELPWQTAASMFDETWGYRSWQERGSAEEKAREKFTALVKVVTGGGKYLLNIGPKGDGSLVPFEEEVISQIGAMIEPIKEAIYNTVKAPFSVGEGTPWATLSAGGKELYLFVPTTEKEIYIPCPKAKYSTITLLNDSRSVTVKKTSSGLQLRLQGVSKTVANAPLTVVKIVFKEPFTTDAPYTKGKQFTPYNAEVLYAHSAIDYYTGYKSIVGYKWGRKQVFQKLLCSFTEAEQGHQLLFNKQAVELSPTKAHTEEVPINLDGITWVKMEVAQQGGRFGVHRTSFIDTKTYNASDWEEQPISMERTSKGKAEYLRYTIEVKEATNMPLEIAYSEGMMLFLNGKYIAGEIARPSETDLLHKQFFVLPLTKGRHVLTIKSYRRWGYQARVALSLKKFYTKYTQEVILTEPSNRLILKEWALPSMGKEAKKSSTSSQGTYPKARSIGLYNISILPIR</sequence>
<dbReference type="EMBL" id="FUXE01000002">
    <property type="protein sequence ID" value="SJZ46977.1"/>
    <property type="molecule type" value="Genomic_DNA"/>
</dbReference>
<keyword evidence="5" id="KW-0378">Hydrolase</keyword>
<keyword evidence="6" id="KW-0326">Glycosidase</keyword>
<dbReference type="Pfam" id="PF01120">
    <property type="entry name" value="Alpha_L_fucos"/>
    <property type="match status" value="1"/>
</dbReference>
<dbReference type="InterPro" id="IPR057739">
    <property type="entry name" value="Glyco_hydro_29_N"/>
</dbReference>
<proteinExistence type="inferred from homology"/>
<protein>
    <recommendedName>
        <fullName evidence="3">alpha-L-fucosidase</fullName>
        <ecNumber evidence="3">3.2.1.51</ecNumber>
    </recommendedName>
</protein>
<keyword evidence="9" id="KW-1185">Reference proteome</keyword>
<dbReference type="GO" id="GO:0005764">
    <property type="term" value="C:lysosome"/>
    <property type="evidence" value="ECO:0007669"/>
    <property type="project" value="TreeGrafter"/>
</dbReference>
<evidence type="ECO:0000256" key="2">
    <source>
        <dbReference type="ARBA" id="ARBA00007951"/>
    </source>
</evidence>